<dbReference type="Proteomes" id="UP000184395">
    <property type="component" value="Unassembled WGS sequence"/>
</dbReference>
<sequence length="94" mass="10441">MVNTAAIKKYDELKHSGDETDARYLARLLRLGILPTGANLPAKHREVRGLARKRMSLARSGTSHILAVENTTARRSGLRITSNQVKHPDRALID</sequence>
<accession>A0A1M6VLV5</accession>
<proteinExistence type="predicted"/>
<dbReference type="EMBL" id="FRAB01000040">
    <property type="protein sequence ID" value="SHK82482.1"/>
    <property type="molecule type" value="Genomic_DNA"/>
</dbReference>
<protein>
    <recommendedName>
        <fullName evidence="3">Transposase</fullName>
    </recommendedName>
</protein>
<dbReference type="AlphaFoldDB" id="A0A1M6VLV5"/>
<dbReference type="RefSeq" id="WP_073431599.1">
    <property type="nucleotide sequence ID" value="NZ_CADFGY010000036.1"/>
</dbReference>
<name>A0A1M6VLV5_9BURK</name>
<evidence type="ECO:0008006" key="3">
    <source>
        <dbReference type="Google" id="ProtNLM"/>
    </source>
</evidence>
<evidence type="ECO:0000313" key="2">
    <source>
        <dbReference type="Proteomes" id="UP000184395"/>
    </source>
</evidence>
<evidence type="ECO:0000313" key="1">
    <source>
        <dbReference type="EMBL" id="SHK82482.1"/>
    </source>
</evidence>
<organism evidence="1 2">
    <name type="scientific">Paraburkholderia terricola</name>
    <dbReference type="NCBI Taxonomy" id="169427"/>
    <lineage>
        <taxon>Bacteria</taxon>
        <taxon>Pseudomonadati</taxon>
        <taxon>Pseudomonadota</taxon>
        <taxon>Betaproteobacteria</taxon>
        <taxon>Burkholderiales</taxon>
        <taxon>Burkholderiaceae</taxon>
        <taxon>Paraburkholderia</taxon>
    </lineage>
</organism>
<gene>
    <name evidence="1" type="ORF">SAMN05192548_10408</name>
</gene>
<reference evidence="1 2" key="1">
    <citation type="submission" date="2016-11" db="EMBL/GenBank/DDBJ databases">
        <authorList>
            <person name="Jaros S."/>
            <person name="Januszkiewicz K."/>
            <person name="Wedrychowicz H."/>
        </authorList>
    </citation>
    <scope>NUCLEOTIDE SEQUENCE [LARGE SCALE GENOMIC DNA]</scope>
    <source>
        <strain evidence="1 2">LMG 20594</strain>
    </source>
</reference>